<dbReference type="EMBL" id="FMZM01000004">
    <property type="protein sequence ID" value="SDC84232.1"/>
    <property type="molecule type" value="Genomic_DNA"/>
</dbReference>
<sequence length="244" mass="24504">MSTVPGTVALSALAAALAVALLLPARPRLRDGPPVPSPAEDGGRDWMLRYRSLWCLLAGLAGAVFVGGPAGPVAGAVAGVGVWVVIGRAEPAELRRRREQTRADLPHVVGLLGSALRSGAATGEAVGVVCAALPGAAADRLAPVAARLALGADPVRVWEQLAADDALGPLGRALARAQVSGAPVVRSVERLADELAATARAEVEDRARAVGVKAALPLGLCLLPAFVLIGIVPLVAGLLGTVGL</sequence>
<gene>
    <name evidence="7" type="ORF">SAMN05421872_104167</name>
</gene>
<evidence type="ECO:0000256" key="2">
    <source>
        <dbReference type="ARBA" id="ARBA00022475"/>
    </source>
</evidence>
<dbReference type="Proteomes" id="UP000199034">
    <property type="component" value="Unassembled WGS sequence"/>
</dbReference>
<dbReference type="STRING" id="1045774.SAMN05421872_104167"/>
<name>A0A1G6PVJ9_9ACTN</name>
<dbReference type="RefSeq" id="WP_244509327.1">
    <property type="nucleotide sequence ID" value="NZ_FMZM01000004.1"/>
</dbReference>
<reference evidence="7 8" key="1">
    <citation type="submission" date="2016-10" db="EMBL/GenBank/DDBJ databases">
        <authorList>
            <person name="de Groot N.N."/>
        </authorList>
    </citation>
    <scope>NUCLEOTIDE SEQUENCE [LARGE SCALE GENOMIC DNA]</scope>
    <source>
        <strain evidence="7 8">CGMCC 4.6858</strain>
    </source>
</reference>
<evidence type="ECO:0000313" key="7">
    <source>
        <dbReference type="EMBL" id="SDC84232.1"/>
    </source>
</evidence>
<dbReference type="AlphaFoldDB" id="A0A1G6PVJ9"/>
<keyword evidence="8" id="KW-1185">Reference proteome</keyword>
<evidence type="ECO:0000313" key="8">
    <source>
        <dbReference type="Proteomes" id="UP000199034"/>
    </source>
</evidence>
<comment type="subcellular location">
    <subcellularLocation>
        <location evidence="1">Cell membrane</location>
        <topology evidence="1">Multi-pass membrane protein</topology>
    </subcellularLocation>
</comment>
<organism evidence="7 8">
    <name type="scientific">Nocardioides lianchengensis</name>
    <dbReference type="NCBI Taxonomy" id="1045774"/>
    <lineage>
        <taxon>Bacteria</taxon>
        <taxon>Bacillati</taxon>
        <taxon>Actinomycetota</taxon>
        <taxon>Actinomycetes</taxon>
        <taxon>Propionibacteriales</taxon>
        <taxon>Nocardioidaceae</taxon>
        <taxon>Nocardioides</taxon>
    </lineage>
</organism>
<dbReference type="PANTHER" id="PTHR35007:SF3">
    <property type="entry name" value="POSSIBLE CONSERVED ALANINE RICH MEMBRANE PROTEIN"/>
    <property type="match status" value="1"/>
</dbReference>
<dbReference type="InterPro" id="IPR018076">
    <property type="entry name" value="T2SS_GspF_dom"/>
</dbReference>
<evidence type="ECO:0000256" key="5">
    <source>
        <dbReference type="ARBA" id="ARBA00023136"/>
    </source>
</evidence>
<evidence type="ECO:0000256" key="1">
    <source>
        <dbReference type="ARBA" id="ARBA00004651"/>
    </source>
</evidence>
<proteinExistence type="predicted"/>
<feature type="domain" description="Type II secretion system protein GspF" evidence="6">
    <location>
        <begin position="111"/>
        <end position="230"/>
    </location>
</feature>
<dbReference type="PANTHER" id="PTHR35007">
    <property type="entry name" value="INTEGRAL MEMBRANE PROTEIN-RELATED"/>
    <property type="match status" value="1"/>
</dbReference>
<keyword evidence="5" id="KW-0472">Membrane</keyword>
<accession>A0A1G6PVJ9</accession>
<keyword evidence="4" id="KW-1133">Transmembrane helix</keyword>
<dbReference type="Pfam" id="PF00482">
    <property type="entry name" value="T2SSF"/>
    <property type="match status" value="1"/>
</dbReference>
<keyword evidence="2" id="KW-1003">Cell membrane</keyword>
<dbReference type="GO" id="GO:0005886">
    <property type="term" value="C:plasma membrane"/>
    <property type="evidence" value="ECO:0007669"/>
    <property type="project" value="UniProtKB-SubCell"/>
</dbReference>
<evidence type="ECO:0000259" key="6">
    <source>
        <dbReference type="Pfam" id="PF00482"/>
    </source>
</evidence>
<keyword evidence="3" id="KW-0812">Transmembrane</keyword>
<evidence type="ECO:0000256" key="3">
    <source>
        <dbReference type="ARBA" id="ARBA00022692"/>
    </source>
</evidence>
<protein>
    <submittedName>
        <fullName evidence="7">Type II secretion system (T2SS), protein F</fullName>
    </submittedName>
</protein>
<evidence type="ECO:0000256" key="4">
    <source>
        <dbReference type="ARBA" id="ARBA00022989"/>
    </source>
</evidence>